<keyword evidence="3" id="KW-1185">Reference proteome</keyword>
<keyword evidence="1" id="KW-0812">Transmembrane</keyword>
<evidence type="ECO:0000256" key="1">
    <source>
        <dbReference type="SAM" id="Phobius"/>
    </source>
</evidence>
<dbReference type="RefSeq" id="WP_173082006.1">
    <property type="nucleotide sequence ID" value="NZ_BAABJB010000036.1"/>
</dbReference>
<protein>
    <submittedName>
        <fullName evidence="2">Uncharacterized protein</fullName>
    </submittedName>
</protein>
<reference evidence="2 3" key="2">
    <citation type="submission" date="2020-03" db="EMBL/GenBank/DDBJ databases">
        <authorList>
            <person name="Ichikawa N."/>
            <person name="Kimura A."/>
            <person name="Kitahashi Y."/>
            <person name="Uohara A."/>
        </authorList>
    </citation>
    <scope>NUCLEOTIDE SEQUENCE [LARGE SCALE GENOMIC DNA]</scope>
    <source>
        <strain evidence="2 3">NBRC 108638</strain>
    </source>
</reference>
<reference evidence="2 3" key="1">
    <citation type="submission" date="2020-03" db="EMBL/GenBank/DDBJ databases">
        <title>Whole genome shotgun sequence of Phytohabitans rumicis NBRC 108638.</title>
        <authorList>
            <person name="Komaki H."/>
            <person name="Tamura T."/>
        </authorList>
    </citation>
    <scope>NUCLEOTIDE SEQUENCE [LARGE SCALE GENOMIC DNA]</scope>
    <source>
        <strain evidence="2 3">NBRC 108638</strain>
    </source>
</reference>
<accession>A0A6V8LEQ1</accession>
<organism evidence="2 3">
    <name type="scientific">Phytohabitans rumicis</name>
    <dbReference type="NCBI Taxonomy" id="1076125"/>
    <lineage>
        <taxon>Bacteria</taxon>
        <taxon>Bacillati</taxon>
        <taxon>Actinomycetota</taxon>
        <taxon>Actinomycetes</taxon>
        <taxon>Micromonosporales</taxon>
        <taxon>Micromonosporaceae</taxon>
    </lineage>
</organism>
<evidence type="ECO:0000313" key="2">
    <source>
        <dbReference type="EMBL" id="GFJ94754.1"/>
    </source>
</evidence>
<gene>
    <name evidence="2" type="ORF">Prum_083960</name>
</gene>
<comment type="caution">
    <text evidence="2">The sequence shown here is derived from an EMBL/GenBank/DDBJ whole genome shotgun (WGS) entry which is preliminary data.</text>
</comment>
<dbReference type="EMBL" id="BLPG01000001">
    <property type="protein sequence ID" value="GFJ94754.1"/>
    <property type="molecule type" value="Genomic_DNA"/>
</dbReference>
<keyword evidence="1" id="KW-1133">Transmembrane helix</keyword>
<dbReference type="AlphaFoldDB" id="A0A6V8LEQ1"/>
<name>A0A6V8LEQ1_9ACTN</name>
<feature type="transmembrane region" description="Helical" evidence="1">
    <location>
        <begin position="12"/>
        <end position="33"/>
    </location>
</feature>
<proteinExistence type="predicted"/>
<dbReference type="Proteomes" id="UP000482960">
    <property type="component" value="Unassembled WGS sequence"/>
</dbReference>
<evidence type="ECO:0000313" key="3">
    <source>
        <dbReference type="Proteomes" id="UP000482960"/>
    </source>
</evidence>
<keyword evidence="1" id="KW-0472">Membrane</keyword>
<sequence>MRLAYLDAGSGSLIVQAVVAGAAGMAVAVKLYWRRLTGRFRRRPADSVTETTAAEKD</sequence>